<organism evidence="12 13">
    <name type="scientific">Silvimonas iriomotensis</name>
    <dbReference type="NCBI Taxonomy" id="449662"/>
    <lineage>
        <taxon>Bacteria</taxon>
        <taxon>Pseudomonadati</taxon>
        <taxon>Pseudomonadota</taxon>
        <taxon>Betaproteobacteria</taxon>
        <taxon>Neisseriales</taxon>
        <taxon>Chitinibacteraceae</taxon>
        <taxon>Silvimonas</taxon>
    </lineage>
</organism>
<dbReference type="InterPro" id="IPR037682">
    <property type="entry name" value="TonB_C"/>
</dbReference>
<evidence type="ECO:0000256" key="8">
    <source>
        <dbReference type="ARBA" id="ARBA00022989"/>
    </source>
</evidence>
<evidence type="ECO:0000256" key="1">
    <source>
        <dbReference type="ARBA" id="ARBA00004383"/>
    </source>
</evidence>
<evidence type="ECO:0000313" key="13">
    <source>
        <dbReference type="Proteomes" id="UP000637267"/>
    </source>
</evidence>
<evidence type="ECO:0000313" key="12">
    <source>
        <dbReference type="EMBL" id="GGP23449.1"/>
    </source>
</evidence>
<keyword evidence="13" id="KW-1185">Reference proteome</keyword>
<name>A0ABQ2PD28_9NEIS</name>
<dbReference type="PROSITE" id="PS52015">
    <property type="entry name" value="TONB_CTD"/>
    <property type="match status" value="1"/>
</dbReference>
<keyword evidence="8" id="KW-1133">Transmembrane helix</keyword>
<sequence length="220" mass="22545">MLLALLCALLAHGCLLLWRGLVGQGVVPAERMTVHLAQAPGKPAVAPSAAPTAAPAMPPAKPAPPKPSPKNQSAPLVQAAPQSRPQPQATPAIPQGGQTTAAEAVTAQTATAGSAHGNAEAPGETAPTGPTESARIVYSPKPPLPDAARRRGETGTVVLRIRVNEQGVADVGVLQSSGSARLDESARSTAQQTWRFVPATRDGRKVAGEIVQPVEFRLTD</sequence>
<keyword evidence="7" id="KW-0653">Protein transport</keyword>
<keyword evidence="6" id="KW-0812">Transmembrane</keyword>
<evidence type="ECO:0000256" key="7">
    <source>
        <dbReference type="ARBA" id="ARBA00022927"/>
    </source>
</evidence>
<evidence type="ECO:0000259" key="11">
    <source>
        <dbReference type="PROSITE" id="PS52015"/>
    </source>
</evidence>
<keyword evidence="5" id="KW-0997">Cell inner membrane</keyword>
<evidence type="ECO:0000256" key="3">
    <source>
        <dbReference type="ARBA" id="ARBA00022448"/>
    </source>
</evidence>
<dbReference type="Proteomes" id="UP000637267">
    <property type="component" value="Unassembled WGS sequence"/>
</dbReference>
<feature type="domain" description="TonB C-terminal" evidence="11">
    <location>
        <begin position="129"/>
        <end position="220"/>
    </location>
</feature>
<keyword evidence="4" id="KW-1003">Cell membrane</keyword>
<evidence type="ECO:0000256" key="6">
    <source>
        <dbReference type="ARBA" id="ARBA00022692"/>
    </source>
</evidence>
<protein>
    <recommendedName>
        <fullName evidence="11">TonB C-terminal domain-containing protein</fullName>
    </recommendedName>
</protein>
<evidence type="ECO:0000256" key="9">
    <source>
        <dbReference type="ARBA" id="ARBA00023136"/>
    </source>
</evidence>
<comment type="caution">
    <text evidence="12">The sequence shown here is derived from an EMBL/GenBank/DDBJ whole genome shotgun (WGS) entry which is preliminary data.</text>
</comment>
<dbReference type="PANTHER" id="PTHR33446">
    <property type="entry name" value="PROTEIN TONB-RELATED"/>
    <property type="match status" value="1"/>
</dbReference>
<accession>A0ABQ2PD28</accession>
<evidence type="ECO:0000256" key="5">
    <source>
        <dbReference type="ARBA" id="ARBA00022519"/>
    </source>
</evidence>
<dbReference type="NCBIfam" id="TIGR01352">
    <property type="entry name" value="tonB_Cterm"/>
    <property type="match status" value="1"/>
</dbReference>
<keyword evidence="3" id="KW-0813">Transport</keyword>
<dbReference type="Gene3D" id="3.30.1150.10">
    <property type="match status" value="1"/>
</dbReference>
<keyword evidence="9" id="KW-0472">Membrane</keyword>
<dbReference type="PANTHER" id="PTHR33446:SF2">
    <property type="entry name" value="PROTEIN TONB"/>
    <property type="match status" value="1"/>
</dbReference>
<proteinExistence type="inferred from homology"/>
<reference evidence="13" key="1">
    <citation type="journal article" date="2019" name="Int. J. Syst. Evol. Microbiol.">
        <title>The Global Catalogue of Microorganisms (GCM) 10K type strain sequencing project: providing services to taxonomists for standard genome sequencing and annotation.</title>
        <authorList>
            <consortium name="The Broad Institute Genomics Platform"/>
            <consortium name="The Broad Institute Genome Sequencing Center for Infectious Disease"/>
            <person name="Wu L."/>
            <person name="Ma J."/>
        </authorList>
    </citation>
    <scope>NUCLEOTIDE SEQUENCE [LARGE SCALE GENOMIC DNA]</scope>
    <source>
        <strain evidence="13">CGMCC 1.8859</strain>
    </source>
</reference>
<gene>
    <name evidence="12" type="ORF">GCM10010970_34490</name>
</gene>
<feature type="compositionally biased region" description="Low complexity" evidence="10">
    <location>
        <begin position="42"/>
        <end position="55"/>
    </location>
</feature>
<feature type="region of interest" description="Disordered" evidence="10">
    <location>
        <begin position="42"/>
        <end position="151"/>
    </location>
</feature>
<comment type="subcellular location">
    <subcellularLocation>
        <location evidence="1">Cell inner membrane</location>
        <topology evidence="1">Single-pass membrane protein</topology>
        <orientation evidence="1">Periplasmic side</orientation>
    </subcellularLocation>
</comment>
<feature type="compositionally biased region" description="Low complexity" evidence="10">
    <location>
        <begin position="69"/>
        <end position="113"/>
    </location>
</feature>
<dbReference type="SUPFAM" id="SSF74653">
    <property type="entry name" value="TolA/TonB C-terminal domain"/>
    <property type="match status" value="1"/>
</dbReference>
<dbReference type="InterPro" id="IPR051045">
    <property type="entry name" value="TonB-dependent_transducer"/>
</dbReference>
<evidence type="ECO:0000256" key="10">
    <source>
        <dbReference type="SAM" id="MobiDB-lite"/>
    </source>
</evidence>
<feature type="compositionally biased region" description="Pro residues" evidence="10">
    <location>
        <begin position="56"/>
        <end position="68"/>
    </location>
</feature>
<dbReference type="Pfam" id="PF03544">
    <property type="entry name" value="TonB_C"/>
    <property type="match status" value="1"/>
</dbReference>
<dbReference type="InterPro" id="IPR006260">
    <property type="entry name" value="TonB/TolA_C"/>
</dbReference>
<dbReference type="EMBL" id="BMLX01000006">
    <property type="protein sequence ID" value="GGP23449.1"/>
    <property type="molecule type" value="Genomic_DNA"/>
</dbReference>
<evidence type="ECO:0000256" key="2">
    <source>
        <dbReference type="ARBA" id="ARBA00006555"/>
    </source>
</evidence>
<comment type="similarity">
    <text evidence="2">Belongs to the TonB family.</text>
</comment>
<evidence type="ECO:0000256" key="4">
    <source>
        <dbReference type="ARBA" id="ARBA00022475"/>
    </source>
</evidence>